<gene>
    <name evidence="2" type="ORF">NQ317_004116</name>
</gene>
<feature type="compositionally biased region" description="Polar residues" evidence="1">
    <location>
        <begin position="239"/>
        <end position="248"/>
    </location>
</feature>
<dbReference type="Proteomes" id="UP001162164">
    <property type="component" value="Unassembled WGS sequence"/>
</dbReference>
<dbReference type="InterPro" id="IPR012337">
    <property type="entry name" value="RNaseH-like_sf"/>
</dbReference>
<keyword evidence="3" id="KW-1185">Reference proteome</keyword>
<organism evidence="2 3">
    <name type="scientific">Molorchus minor</name>
    <dbReference type="NCBI Taxonomy" id="1323400"/>
    <lineage>
        <taxon>Eukaryota</taxon>
        <taxon>Metazoa</taxon>
        <taxon>Ecdysozoa</taxon>
        <taxon>Arthropoda</taxon>
        <taxon>Hexapoda</taxon>
        <taxon>Insecta</taxon>
        <taxon>Pterygota</taxon>
        <taxon>Neoptera</taxon>
        <taxon>Endopterygota</taxon>
        <taxon>Coleoptera</taxon>
        <taxon>Polyphaga</taxon>
        <taxon>Cucujiformia</taxon>
        <taxon>Chrysomeloidea</taxon>
        <taxon>Cerambycidae</taxon>
        <taxon>Lamiinae</taxon>
        <taxon>Monochamini</taxon>
        <taxon>Molorchus</taxon>
    </lineage>
</organism>
<evidence type="ECO:0008006" key="4">
    <source>
        <dbReference type="Google" id="ProtNLM"/>
    </source>
</evidence>
<reference evidence="2" key="1">
    <citation type="journal article" date="2023" name="Insect Mol. Biol.">
        <title>Genome sequencing provides insights into the evolution of gene families encoding plant cell wall-degrading enzymes in longhorned beetles.</title>
        <authorList>
            <person name="Shin N.R."/>
            <person name="Okamura Y."/>
            <person name="Kirsch R."/>
            <person name="Pauchet Y."/>
        </authorList>
    </citation>
    <scope>NUCLEOTIDE SEQUENCE</scope>
    <source>
        <strain evidence="2">MMC_N1</strain>
    </source>
</reference>
<evidence type="ECO:0000313" key="2">
    <source>
        <dbReference type="EMBL" id="KAJ8961302.1"/>
    </source>
</evidence>
<name>A0ABQ9IRP3_9CUCU</name>
<evidence type="ECO:0000313" key="3">
    <source>
        <dbReference type="Proteomes" id="UP001162164"/>
    </source>
</evidence>
<comment type="caution">
    <text evidence="2">The sequence shown here is derived from an EMBL/GenBank/DDBJ whole genome shotgun (WGS) entry which is preliminary data.</text>
</comment>
<sequence length="248" mass="27907">MDQWENALGLPLCLLWLSRTEDRGYRAWRLGAVMMLRGNHLLAAEKTGIRASRSKHIFGIQAVPKQKKGFELGYIDRDKAQNPNEPRQKWLAILHCAKEIIRQRPLNWSIAIFSDSQSAPKAISFTQVTSKLVGDCLKVFTVIVSQNRLTLAWVPGHQEADKQARKGAPIKPEGLELFCGLAKTCIRTCIKKMGEKRVLGILKELPTAETGQNVHQRTLGQVYGRPTKPKQKSYKDNSRSSNGPWAPQ</sequence>
<dbReference type="SUPFAM" id="SSF53098">
    <property type="entry name" value="Ribonuclease H-like"/>
    <property type="match status" value="1"/>
</dbReference>
<accession>A0ABQ9IRP3</accession>
<protein>
    <recommendedName>
        <fullName evidence="4">RNase H type-1 domain-containing protein</fullName>
    </recommendedName>
</protein>
<dbReference type="EMBL" id="JAPWTJ010003170">
    <property type="protein sequence ID" value="KAJ8961302.1"/>
    <property type="molecule type" value="Genomic_DNA"/>
</dbReference>
<feature type="region of interest" description="Disordered" evidence="1">
    <location>
        <begin position="220"/>
        <end position="248"/>
    </location>
</feature>
<proteinExistence type="predicted"/>
<evidence type="ECO:0000256" key="1">
    <source>
        <dbReference type="SAM" id="MobiDB-lite"/>
    </source>
</evidence>